<comment type="caution">
    <text evidence="2">The sequence shown here is derived from an EMBL/GenBank/DDBJ whole genome shotgun (WGS) entry which is preliminary data.</text>
</comment>
<dbReference type="Proteomes" id="UP001530400">
    <property type="component" value="Unassembled WGS sequence"/>
</dbReference>
<keyword evidence="3" id="KW-1185">Reference proteome</keyword>
<protein>
    <submittedName>
        <fullName evidence="2">Uncharacterized protein</fullName>
    </submittedName>
</protein>
<feature type="compositionally biased region" description="Polar residues" evidence="1">
    <location>
        <begin position="40"/>
        <end position="69"/>
    </location>
</feature>
<proteinExistence type="predicted"/>
<feature type="compositionally biased region" description="Polar residues" evidence="1">
    <location>
        <begin position="226"/>
        <end position="235"/>
    </location>
</feature>
<feature type="region of interest" description="Disordered" evidence="1">
    <location>
        <begin position="1066"/>
        <end position="1115"/>
    </location>
</feature>
<feature type="compositionally biased region" description="Polar residues" evidence="1">
    <location>
        <begin position="325"/>
        <end position="335"/>
    </location>
</feature>
<organism evidence="2 3">
    <name type="scientific">Cyclotella atomus</name>
    <dbReference type="NCBI Taxonomy" id="382360"/>
    <lineage>
        <taxon>Eukaryota</taxon>
        <taxon>Sar</taxon>
        <taxon>Stramenopiles</taxon>
        <taxon>Ochrophyta</taxon>
        <taxon>Bacillariophyta</taxon>
        <taxon>Coscinodiscophyceae</taxon>
        <taxon>Thalassiosirophycidae</taxon>
        <taxon>Stephanodiscales</taxon>
        <taxon>Stephanodiscaceae</taxon>
        <taxon>Cyclotella</taxon>
    </lineage>
</organism>
<gene>
    <name evidence="2" type="ORF">ACHAWO_005602</name>
</gene>
<feature type="compositionally biased region" description="Low complexity" evidence="1">
    <location>
        <begin position="114"/>
        <end position="142"/>
    </location>
</feature>
<feature type="compositionally biased region" description="Polar residues" evidence="1">
    <location>
        <begin position="579"/>
        <end position="593"/>
    </location>
</feature>
<feature type="compositionally biased region" description="Basic and acidic residues" evidence="1">
    <location>
        <begin position="647"/>
        <end position="656"/>
    </location>
</feature>
<feature type="compositionally biased region" description="Basic and acidic residues" evidence="1">
    <location>
        <begin position="538"/>
        <end position="547"/>
    </location>
</feature>
<feature type="region of interest" description="Disordered" evidence="1">
    <location>
        <begin position="214"/>
        <end position="357"/>
    </location>
</feature>
<reference evidence="2 3" key="1">
    <citation type="submission" date="2024-10" db="EMBL/GenBank/DDBJ databases">
        <title>Updated reference genomes for cyclostephanoid diatoms.</title>
        <authorList>
            <person name="Roberts W.R."/>
            <person name="Alverson A.J."/>
        </authorList>
    </citation>
    <scope>NUCLEOTIDE SEQUENCE [LARGE SCALE GENOMIC DNA]</scope>
    <source>
        <strain evidence="2 3">AJA010-31</strain>
    </source>
</reference>
<dbReference type="AlphaFoldDB" id="A0ABD3QS89"/>
<dbReference type="EMBL" id="JALLPJ020000078">
    <property type="protein sequence ID" value="KAL3803245.1"/>
    <property type="molecule type" value="Genomic_DNA"/>
</dbReference>
<feature type="region of interest" description="Disordered" evidence="1">
    <location>
        <begin position="110"/>
        <end position="178"/>
    </location>
</feature>
<evidence type="ECO:0000313" key="3">
    <source>
        <dbReference type="Proteomes" id="UP001530400"/>
    </source>
</evidence>
<feature type="compositionally biased region" description="Basic and acidic residues" evidence="1">
    <location>
        <begin position="941"/>
        <end position="956"/>
    </location>
</feature>
<feature type="compositionally biased region" description="Low complexity" evidence="1">
    <location>
        <begin position="290"/>
        <end position="299"/>
    </location>
</feature>
<feature type="compositionally biased region" description="Polar residues" evidence="1">
    <location>
        <begin position="658"/>
        <end position="669"/>
    </location>
</feature>
<feature type="region of interest" description="Disordered" evidence="1">
    <location>
        <begin position="15"/>
        <end position="94"/>
    </location>
</feature>
<feature type="compositionally biased region" description="Basic and acidic residues" evidence="1">
    <location>
        <begin position="566"/>
        <end position="576"/>
    </location>
</feature>
<feature type="compositionally biased region" description="Polar residues" evidence="1">
    <location>
        <begin position="772"/>
        <end position="783"/>
    </location>
</feature>
<accession>A0ABD3QS89</accession>
<sequence>MPAVFFDDYNSPMNAAAPQQAHTGLVHSPGNPNGHWSHYDVNQSNNAHFRPTSPSFSTSHTMNSVSHYNPSASPSPPQSLSAEQQQYASPDSTSTAALFAQHQRHYANQARYYQKQQQQQQQVEPRHFQFSQSGSFQSPSDSQNDRLNSPKESRLAPPAQSTDETFDDPLSPGVCQDERDGLSSLFNCSLISPKEGDERNDVLSEDEDDLFLFSENEDDAEEKGGASSTRTSPSTEEIAKRISCCSQEADEMEKKALSPVSLADDGTLDDEDTVEDTSVSDEEESKVEKAASNSKPAEAAPKKKKSVTIQTKDEIHEYQPLTPHYSPTETKNSLLEQARQRDPHADINPYSPHVEIPDDESEASMLVLMRYIGCTAQTYGEQKPLPKGVGLSDGKDFLASESDDDTTLSGWTYESSVHLNISTNETYEEVGIEMTIDECLPPSMRLVRSVSVDEGTGLSVASLESMSLVKSQSDPCESATYEESYENAVNSSPTDERSMQESVAKGSPTNESAAVSLDSDPVAAAMKAVHAALTPRVENSDMAEKKSASNKVTNRAKGTAKVVTSKVEKVTPEKAKPVSTVTKTAASSDNTQKAPLPRRKPDITVQTHRSPIPPRKTLAMASDESQSEAASPASVAKAFLASSADASKSKACEPKQTKPATSSATETKNCLASPMSVVSRATLGSIVTKDDDGDSIATVSKAPVTLPKKPSVVPVKKHPVDDLIKAYLAQSKDVQIDNEALMSAMSPTALKSPSVQMLLRSNILSNHPAPKNQPTPRVTNISTGKKIDPPQKKLEPSFASMSKKENTKPSMTRLEMKLSQGKPKPIKTEQSLEDFQIDHKNSALSPISAISEGTMDTINTEALISLARRTSSNPVAKVENSSDGKDVRSNPVIATIDEASAESEVSNLLKAARKATGREAQKSQVVSQTELARKTTTKHAAKPDENKIEQSKENKAQNKSKVNLDSYKAQVEKHRQELNALRNKAKGSVPSPELPEESSSFDKNEVTKGTKSATQPETPCEKRKEPTIAIVSPDEASREPPPPLIPYRQSVSEVDELLSKTRNWLSEHNKARTTTTTTTTTSSAKQPSLLSRRVDTQRRTTRKLASPPATEKSIREELAALKARQVRNDRARQFTFKSMGV</sequence>
<feature type="compositionally biased region" description="Basic and acidic residues" evidence="1">
    <location>
        <begin position="785"/>
        <end position="795"/>
    </location>
</feature>
<name>A0ABD3QS89_9STRA</name>
<feature type="compositionally biased region" description="Acidic residues" evidence="1">
    <location>
        <begin position="266"/>
        <end position="285"/>
    </location>
</feature>
<evidence type="ECO:0000313" key="2">
    <source>
        <dbReference type="EMBL" id="KAL3803245.1"/>
    </source>
</evidence>
<feature type="region of interest" description="Disordered" evidence="1">
    <location>
        <begin position="765"/>
        <end position="811"/>
    </location>
</feature>
<feature type="region of interest" description="Disordered" evidence="1">
    <location>
        <begin position="474"/>
        <end position="515"/>
    </location>
</feature>
<feature type="region of interest" description="Disordered" evidence="1">
    <location>
        <begin position="536"/>
        <end position="630"/>
    </location>
</feature>
<feature type="region of interest" description="Disordered" evidence="1">
    <location>
        <begin position="645"/>
        <end position="669"/>
    </location>
</feature>
<evidence type="ECO:0000256" key="1">
    <source>
        <dbReference type="SAM" id="MobiDB-lite"/>
    </source>
</evidence>
<feature type="region of interest" description="Disordered" evidence="1">
    <location>
        <begin position="915"/>
        <end position="1048"/>
    </location>
</feature>